<evidence type="ECO:0000313" key="11">
    <source>
        <dbReference type="Proteomes" id="UP000246744"/>
    </source>
</evidence>
<dbReference type="GO" id="GO:0007155">
    <property type="term" value="P:cell adhesion"/>
    <property type="evidence" value="ECO:0007669"/>
    <property type="project" value="InterPro"/>
</dbReference>
<protein>
    <recommendedName>
        <fullName evidence="3 7">Flagellar hook-associated protein 2</fullName>
        <shortName evidence="7">HAP2</shortName>
    </recommendedName>
    <alternativeName>
        <fullName evidence="7">Flagellar cap protein</fullName>
    </alternativeName>
</protein>
<evidence type="ECO:0000259" key="9">
    <source>
        <dbReference type="Pfam" id="PF07195"/>
    </source>
</evidence>
<accession>A0A317PLF0</accession>
<keyword evidence="7" id="KW-0964">Secreted</keyword>
<comment type="subunit">
    <text evidence="2 7">Homopentamer.</text>
</comment>
<keyword evidence="5 7" id="KW-0975">Bacterial flagellum</keyword>
<dbReference type="PANTHER" id="PTHR30288">
    <property type="entry name" value="FLAGELLAR CAP/ASSEMBLY PROTEIN FLID"/>
    <property type="match status" value="1"/>
</dbReference>
<keyword evidence="10" id="KW-0969">Cilium</keyword>
<evidence type="ECO:0000256" key="2">
    <source>
        <dbReference type="ARBA" id="ARBA00011255"/>
    </source>
</evidence>
<evidence type="ECO:0000259" key="8">
    <source>
        <dbReference type="Pfam" id="PF02465"/>
    </source>
</evidence>
<dbReference type="InterPro" id="IPR003481">
    <property type="entry name" value="FliD_N"/>
</dbReference>
<reference evidence="10 11" key="1">
    <citation type="submission" date="2018-05" db="EMBL/GenBank/DDBJ databases">
        <title>Genomic Encyclopedia of Type Strains, Phase IV (KMG-IV): sequencing the most valuable type-strain genomes for metagenomic binning, comparative biology and taxonomic classification.</title>
        <authorList>
            <person name="Goeker M."/>
        </authorList>
    </citation>
    <scope>NUCLEOTIDE SEQUENCE [LARGE SCALE GENOMIC DNA]</scope>
    <source>
        <strain evidence="10 11">DSM 19579</strain>
    </source>
</reference>
<feature type="domain" description="Flagellar hook-associated protein 2 C-terminal" evidence="9">
    <location>
        <begin position="206"/>
        <end position="423"/>
    </location>
</feature>
<evidence type="ECO:0000313" key="10">
    <source>
        <dbReference type="EMBL" id="PWW00811.1"/>
    </source>
</evidence>
<keyword evidence="10" id="KW-0282">Flagellum</keyword>
<keyword evidence="10" id="KW-0966">Cell projection</keyword>
<dbReference type="GO" id="GO:0005576">
    <property type="term" value="C:extracellular region"/>
    <property type="evidence" value="ECO:0007669"/>
    <property type="project" value="UniProtKB-SubCell"/>
</dbReference>
<evidence type="ECO:0000256" key="4">
    <source>
        <dbReference type="ARBA" id="ARBA00023054"/>
    </source>
</evidence>
<comment type="caution">
    <text evidence="10">The sequence shown here is derived from an EMBL/GenBank/DDBJ whole genome shotgun (WGS) entry which is preliminary data.</text>
</comment>
<dbReference type="Pfam" id="PF07196">
    <property type="entry name" value="Flagellin_IN"/>
    <property type="match status" value="1"/>
</dbReference>
<sequence length="431" mass="46529">MSDLLSLDPQTLATQLAFYDIQPMQNAIKTQTATLNAQQTALRALRTALTDFRTAIQGMNQAGQSMLQTQATTNMTGIANVTTTAAAQKGTYNIEVDQLASAHQTGYAGLTDEDISNASGTMTIALAGEELDIDLTDIDSLADLAAAINNAEENPGVTASLVRTDGKVMLMLSSDETGATNTLDVQINGDAATQALFANPAEISPAQDAQFRMGEVSFTHSSNTIDNLIDGVTVELIGVTEGKPLTIHVDTDTDATKDQVNTFVDSWNTLMTSLNTLTSSGADGERGALAGDPTISALQRDLNTLLRSDIDGFTIADFGISADRNGKLKIDNDTLTKQLQSNPQSVTTFFNGPDGILSKMDNALDRYLNSTDGLLKSRQETLDRRQQEIDRKSEKMNTRYDSAYNRYLRQFTQLQQVTLQMNSTMSMFGLV</sequence>
<name>A0A317PLF0_9ENTR</name>
<dbReference type="PANTHER" id="PTHR30288:SF0">
    <property type="entry name" value="FLAGELLAR HOOK-ASSOCIATED PROTEIN 2"/>
    <property type="match status" value="1"/>
</dbReference>
<dbReference type="Proteomes" id="UP000246744">
    <property type="component" value="Unassembled WGS sequence"/>
</dbReference>
<dbReference type="GO" id="GO:0009421">
    <property type="term" value="C:bacterial-type flagellum filament cap"/>
    <property type="evidence" value="ECO:0007669"/>
    <property type="project" value="InterPro"/>
</dbReference>
<evidence type="ECO:0000256" key="1">
    <source>
        <dbReference type="ARBA" id="ARBA00009764"/>
    </source>
</evidence>
<dbReference type="Pfam" id="PF02465">
    <property type="entry name" value="FliD_N"/>
    <property type="match status" value="1"/>
</dbReference>
<comment type="subcellular location">
    <subcellularLocation>
        <location evidence="7">Secreted</location>
    </subcellularLocation>
    <subcellularLocation>
        <location evidence="7">Bacterial flagellum</location>
    </subcellularLocation>
</comment>
<comment type="function">
    <text evidence="7">Required for morphogenesis and for the elongation of the flagellar filament by facilitating polymerization of the flagellin monomers at the tip of growing filament. Forms a capping structure, which prevents flagellin subunits (transported through the central channel of the flagellum) from leaking out without polymerization at the distal end.</text>
</comment>
<dbReference type="GO" id="GO:0009424">
    <property type="term" value="C:bacterial-type flagellum hook"/>
    <property type="evidence" value="ECO:0007669"/>
    <property type="project" value="UniProtKB-UniRule"/>
</dbReference>
<dbReference type="InterPro" id="IPR010809">
    <property type="entry name" value="FliD_C"/>
</dbReference>
<feature type="domain" description="Flagellar hook-associated protein 2 N-terminal" evidence="8">
    <location>
        <begin position="7"/>
        <end position="103"/>
    </location>
</feature>
<dbReference type="GO" id="GO:0071973">
    <property type="term" value="P:bacterial-type flagellum-dependent cell motility"/>
    <property type="evidence" value="ECO:0007669"/>
    <property type="project" value="TreeGrafter"/>
</dbReference>
<dbReference type="AlphaFoldDB" id="A0A317PLF0"/>
<evidence type="ECO:0000256" key="6">
    <source>
        <dbReference type="ARBA" id="ARBA00025175"/>
    </source>
</evidence>
<evidence type="ECO:0000256" key="3">
    <source>
        <dbReference type="ARBA" id="ARBA00016246"/>
    </source>
</evidence>
<comment type="function">
    <text evidence="6">Required for the morphogenesis and for the elongation of the flagellar filament by facilitating polymerization of the flagellin monomers at the tip of growing filament. Forms a capping structure, which prevents flagellin subunits (transported through the central channel of the flagellum) from leaking out without polymerization at the distal end.</text>
</comment>
<evidence type="ECO:0000256" key="7">
    <source>
        <dbReference type="RuleBase" id="RU362066"/>
    </source>
</evidence>
<gene>
    <name evidence="10" type="ORF">DES37_1249</name>
</gene>
<dbReference type="InterPro" id="IPR040026">
    <property type="entry name" value="FliD"/>
</dbReference>
<evidence type="ECO:0000256" key="5">
    <source>
        <dbReference type="ARBA" id="ARBA00023143"/>
    </source>
</evidence>
<keyword evidence="4" id="KW-0175">Coiled coil</keyword>
<dbReference type="OrthoDB" id="9810816at2"/>
<comment type="similarity">
    <text evidence="1 7">Belongs to the FliD family.</text>
</comment>
<dbReference type="RefSeq" id="WP_110028137.1">
    <property type="nucleotide sequence ID" value="NZ_QGTS01000024.1"/>
</dbReference>
<keyword evidence="11" id="KW-1185">Reference proteome</keyword>
<dbReference type="EMBL" id="QGTS01000024">
    <property type="protein sequence ID" value="PWW00811.1"/>
    <property type="molecule type" value="Genomic_DNA"/>
</dbReference>
<proteinExistence type="inferred from homology"/>
<dbReference type="Pfam" id="PF07195">
    <property type="entry name" value="FliD_C"/>
    <property type="match status" value="1"/>
</dbReference>
<dbReference type="InterPro" id="IPR010810">
    <property type="entry name" value="Flagellin_hook_IN_motif"/>
</dbReference>
<organism evidence="10 11">
    <name type="scientific">Mangrovibacter plantisponsor</name>
    <dbReference type="NCBI Taxonomy" id="451513"/>
    <lineage>
        <taxon>Bacteria</taxon>
        <taxon>Pseudomonadati</taxon>
        <taxon>Pseudomonadota</taxon>
        <taxon>Gammaproteobacteria</taxon>
        <taxon>Enterobacterales</taxon>
        <taxon>Enterobacteriaceae</taxon>
        <taxon>Mangrovibacter</taxon>
    </lineage>
</organism>